<evidence type="ECO:0000256" key="11">
    <source>
        <dbReference type="ARBA" id="ARBA00023014"/>
    </source>
</evidence>
<keyword evidence="16" id="KW-1185">Reference proteome</keyword>
<keyword evidence="8 13" id="KW-1133">Transmembrane helix</keyword>
<evidence type="ECO:0000313" key="16">
    <source>
        <dbReference type="Proteomes" id="UP001596042"/>
    </source>
</evidence>
<name>A0ABV9H1R0_9HYPH</name>
<dbReference type="InterPro" id="IPR039261">
    <property type="entry name" value="FNR_nucleotide-bd"/>
</dbReference>
<dbReference type="Gene3D" id="2.40.30.10">
    <property type="entry name" value="Translation factors"/>
    <property type="match status" value="1"/>
</dbReference>
<feature type="transmembrane region" description="Helical" evidence="13">
    <location>
        <begin position="40"/>
        <end position="60"/>
    </location>
</feature>
<keyword evidence="9" id="KW-0560">Oxidoreductase</keyword>
<keyword evidence="3" id="KW-0285">Flavoprotein</keyword>
<accession>A0ABV9H1R0</accession>
<feature type="transmembrane region" description="Helical" evidence="13">
    <location>
        <begin position="81"/>
        <end position="99"/>
    </location>
</feature>
<feature type="domain" description="FAD-binding FR-type" evidence="14">
    <location>
        <begin position="224"/>
        <end position="324"/>
    </location>
</feature>
<dbReference type="SUPFAM" id="SSF63380">
    <property type="entry name" value="Riboflavin synthase domain-like"/>
    <property type="match status" value="1"/>
</dbReference>
<evidence type="ECO:0000256" key="5">
    <source>
        <dbReference type="ARBA" id="ARBA00022714"/>
    </source>
</evidence>
<feature type="transmembrane region" description="Helical" evidence="13">
    <location>
        <begin position="198"/>
        <end position="218"/>
    </location>
</feature>
<protein>
    <submittedName>
        <fullName evidence="15">Ferric reductase-like transmembrane domain-containing protein</fullName>
    </submittedName>
</protein>
<comment type="cofactor">
    <cofactor evidence="1">
        <name>FAD</name>
        <dbReference type="ChEBI" id="CHEBI:57692"/>
    </cofactor>
</comment>
<evidence type="ECO:0000256" key="12">
    <source>
        <dbReference type="ARBA" id="ARBA00023136"/>
    </source>
</evidence>
<evidence type="ECO:0000256" key="7">
    <source>
        <dbReference type="ARBA" id="ARBA00022827"/>
    </source>
</evidence>
<feature type="transmembrane region" description="Helical" evidence="13">
    <location>
        <begin position="145"/>
        <end position="162"/>
    </location>
</feature>
<evidence type="ECO:0000256" key="10">
    <source>
        <dbReference type="ARBA" id="ARBA00023004"/>
    </source>
</evidence>
<dbReference type="PROSITE" id="PS51384">
    <property type="entry name" value="FAD_FR"/>
    <property type="match status" value="1"/>
</dbReference>
<comment type="subcellular location">
    <subcellularLocation>
        <location evidence="2">Membrane</location>
        <topology evidence="2">Multi-pass membrane protein</topology>
    </subcellularLocation>
</comment>
<dbReference type="InterPro" id="IPR017938">
    <property type="entry name" value="Riboflavin_synthase-like_b-brl"/>
</dbReference>
<feature type="transmembrane region" description="Helical" evidence="13">
    <location>
        <begin position="174"/>
        <end position="192"/>
    </location>
</feature>
<dbReference type="Pfam" id="PF08022">
    <property type="entry name" value="FAD_binding_8"/>
    <property type="match status" value="1"/>
</dbReference>
<dbReference type="InterPro" id="IPR050415">
    <property type="entry name" value="MRET"/>
</dbReference>
<evidence type="ECO:0000256" key="9">
    <source>
        <dbReference type="ARBA" id="ARBA00023002"/>
    </source>
</evidence>
<evidence type="ECO:0000259" key="14">
    <source>
        <dbReference type="PROSITE" id="PS51384"/>
    </source>
</evidence>
<dbReference type="RefSeq" id="WP_374831879.1">
    <property type="nucleotide sequence ID" value="NZ_JBHEEZ010000011.1"/>
</dbReference>
<dbReference type="SUPFAM" id="SSF52343">
    <property type="entry name" value="Ferredoxin reductase-like, C-terminal NADP-linked domain"/>
    <property type="match status" value="1"/>
</dbReference>
<keyword evidence="11" id="KW-0411">Iron-sulfur</keyword>
<evidence type="ECO:0000256" key="8">
    <source>
        <dbReference type="ARBA" id="ARBA00022989"/>
    </source>
</evidence>
<dbReference type="PANTHER" id="PTHR47354">
    <property type="entry name" value="NADH OXIDOREDUCTASE HCR"/>
    <property type="match status" value="1"/>
</dbReference>
<keyword evidence="4 13" id="KW-0812">Transmembrane</keyword>
<dbReference type="Gene3D" id="3.40.50.80">
    <property type="entry name" value="Nucleotide-binding domain of ferredoxin-NADP reductase (FNR) module"/>
    <property type="match status" value="1"/>
</dbReference>
<evidence type="ECO:0000256" key="13">
    <source>
        <dbReference type="SAM" id="Phobius"/>
    </source>
</evidence>
<gene>
    <name evidence="15" type="ORF">ACFO1V_03900</name>
</gene>
<evidence type="ECO:0000256" key="6">
    <source>
        <dbReference type="ARBA" id="ARBA00022723"/>
    </source>
</evidence>
<keyword evidence="12 13" id="KW-0472">Membrane</keyword>
<evidence type="ECO:0000256" key="3">
    <source>
        <dbReference type="ARBA" id="ARBA00022630"/>
    </source>
</evidence>
<evidence type="ECO:0000256" key="1">
    <source>
        <dbReference type="ARBA" id="ARBA00001974"/>
    </source>
</evidence>
<keyword evidence="10" id="KW-0408">Iron</keyword>
<proteinExistence type="predicted"/>
<organism evidence="15 16">
    <name type="scientific">Daeguia caeni</name>
    <dbReference type="NCBI Taxonomy" id="439612"/>
    <lineage>
        <taxon>Bacteria</taxon>
        <taxon>Pseudomonadati</taxon>
        <taxon>Pseudomonadota</taxon>
        <taxon>Alphaproteobacteria</taxon>
        <taxon>Hyphomicrobiales</taxon>
        <taxon>Brucellaceae</taxon>
        <taxon>Daeguia</taxon>
    </lineage>
</organism>
<dbReference type="Pfam" id="PF01794">
    <property type="entry name" value="Ferric_reduct"/>
    <property type="match status" value="1"/>
</dbReference>
<dbReference type="InterPro" id="IPR017927">
    <property type="entry name" value="FAD-bd_FR_type"/>
</dbReference>
<dbReference type="CDD" id="cd06198">
    <property type="entry name" value="FNR_like_3"/>
    <property type="match status" value="1"/>
</dbReference>
<evidence type="ECO:0000313" key="15">
    <source>
        <dbReference type="EMBL" id="MFC4624371.1"/>
    </source>
</evidence>
<keyword evidence="5" id="KW-0001">2Fe-2S</keyword>
<keyword evidence="6" id="KW-0479">Metal-binding</keyword>
<comment type="caution">
    <text evidence="15">The sequence shown here is derived from an EMBL/GenBank/DDBJ whole genome shotgun (WGS) entry which is preliminary data.</text>
</comment>
<reference evidence="16" key="1">
    <citation type="journal article" date="2019" name="Int. J. Syst. Evol. Microbiol.">
        <title>The Global Catalogue of Microorganisms (GCM) 10K type strain sequencing project: providing services to taxonomists for standard genome sequencing and annotation.</title>
        <authorList>
            <consortium name="The Broad Institute Genomics Platform"/>
            <consortium name="The Broad Institute Genome Sequencing Center for Infectious Disease"/>
            <person name="Wu L."/>
            <person name="Ma J."/>
        </authorList>
    </citation>
    <scope>NUCLEOTIDE SEQUENCE [LARGE SCALE GENOMIC DNA]</scope>
    <source>
        <strain evidence="16">CGMCC 1.15731</strain>
    </source>
</reference>
<dbReference type="Proteomes" id="UP001596042">
    <property type="component" value="Unassembled WGS sequence"/>
</dbReference>
<dbReference type="InterPro" id="IPR013130">
    <property type="entry name" value="Fe3_Rdtase_TM_dom"/>
</dbReference>
<evidence type="ECO:0000256" key="2">
    <source>
        <dbReference type="ARBA" id="ARBA00004141"/>
    </source>
</evidence>
<dbReference type="EMBL" id="JBHSEL010000036">
    <property type="protein sequence ID" value="MFC4624371.1"/>
    <property type="molecule type" value="Genomic_DNA"/>
</dbReference>
<dbReference type="InterPro" id="IPR013112">
    <property type="entry name" value="FAD-bd_8"/>
</dbReference>
<keyword evidence="7" id="KW-0274">FAD</keyword>
<sequence length="455" mass="51153">MKPIKHAFWGTLVILALLWWLAEPLSLFRAQNFIQYRAVLMQLTGVLAIGSMSVAMMLAVRPRWPERRLGGLDKMYRLHKWFGISALSFAVMHWVLSNAPKWAVQLGLMEPRQRSPRAPGAEQVQMTVETFLRSYRKLAESVGEWSFYAAIILLCLALIRSFPYRLFYKTHRILALSYLALVFHAVILINYADWATPLGLVMALMLITGSYCALVLLFRRAGKSRQVTGKLVSTQVYPGVKSLEMKIAMPASWPGHKPGQFAFIMTAPSEGPHPFTIASDWDPSDRHITVIAKELGDYTNGLQDRLTIGQDVRIEGPYGCFTFDDACPTQIWISGGIGITPFIGEIQHIVRKQAETKRPDPRAIHLFHSSSTYDEDAFTKLIAIAEKAGINLTVMVDSRGGPLTGETIRQSVPQWKGASIWFCGPVGFGDVLIKDFAAHGFDVDRHFHRELFSMR</sequence>
<dbReference type="PANTHER" id="PTHR47354:SF8">
    <property type="entry name" value="1,2-PHENYLACETYL-COA EPOXIDASE, SUBUNIT E"/>
    <property type="match status" value="1"/>
</dbReference>
<evidence type="ECO:0000256" key="4">
    <source>
        <dbReference type="ARBA" id="ARBA00022692"/>
    </source>
</evidence>